<evidence type="ECO:0000313" key="2">
    <source>
        <dbReference type="EMBL" id="KAK3890769.1"/>
    </source>
</evidence>
<feature type="compositionally biased region" description="Pro residues" evidence="1">
    <location>
        <begin position="202"/>
        <end position="214"/>
    </location>
</feature>
<feature type="compositionally biased region" description="Gly residues" evidence="1">
    <location>
        <begin position="87"/>
        <end position="97"/>
    </location>
</feature>
<comment type="caution">
    <text evidence="2">The sequence shown here is derived from an EMBL/GenBank/DDBJ whole genome shotgun (WGS) entry which is preliminary data.</text>
</comment>
<evidence type="ECO:0000313" key="3">
    <source>
        <dbReference type="Proteomes" id="UP001286313"/>
    </source>
</evidence>
<proteinExistence type="predicted"/>
<feature type="compositionally biased region" description="Polar residues" evidence="1">
    <location>
        <begin position="175"/>
        <end position="192"/>
    </location>
</feature>
<sequence length="255" mass="26790">MRPLRLPGLLSFLRRHVPTATLAAAPTSGRAVDVKTGTGGVVRPPLPPKGDGQVVSAVPPPQPPPRKNKRAGFLSNSSFSKKDQSGTGSGGGGGEGNSAGRTIMGSLKRFMGARPLPPTPDQAKGGGVKEESTVTTNSNNKGNLSRATTSPSLPNLNDHIEDEIRAGLPESVLDYNQNTTPLRNNSVSTPVTPASAHAQYPPLQPPKTPQPQPPANTHSLGRKFSLQQLPQSFDDKRVSTCCMPSDLCAVHLFFA</sequence>
<name>A0AAE1KZG4_PETCI</name>
<feature type="region of interest" description="Disordered" evidence="1">
    <location>
        <begin position="27"/>
        <end position="157"/>
    </location>
</feature>
<reference evidence="2" key="1">
    <citation type="submission" date="2023-10" db="EMBL/GenBank/DDBJ databases">
        <title>Genome assemblies of two species of porcelain crab, Petrolisthes cinctipes and Petrolisthes manimaculis (Anomura: Porcellanidae).</title>
        <authorList>
            <person name="Angst P."/>
        </authorList>
    </citation>
    <scope>NUCLEOTIDE SEQUENCE</scope>
    <source>
        <strain evidence="2">PB745_01</strain>
        <tissue evidence="2">Gill</tissue>
    </source>
</reference>
<accession>A0AAE1KZG4</accession>
<dbReference type="Proteomes" id="UP001286313">
    <property type="component" value="Unassembled WGS sequence"/>
</dbReference>
<evidence type="ECO:0000256" key="1">
    <source>
        <dbReference type="SAM" id="MobiDB-lite"/>
    </source>
</evidence>
<organism evidence="2 3">
    <name type="scientific">Petrolisthes cinctipes</name>
    <name type="common">Flat porcelain crab</name>
    <dbReference type="NCBI Taxonomy" id="88211"/>
    <lineage>
        <taxon>Eukaryota</taxon>
        <taxon>Metazoa</taxon>
        <taxon>Ecdysozoa</taxon>
        <taxon>Arthropoda</taxon>
        <taxon>Crustacea</taxon>
        <taxon>Multicrustacea</taxon>
        <taxon>Malacostraca</taxon>
        <taxon>Eumalacostraca</taxon>
        <taxon>Eucarida</taxon>
        <taxon>Decapoda</taxon>
        <taxon>Pleocyemata</taxon>
        <taxon>Anomura</taxon>
        <taxon>Galatheoidea</taxon>
        <taxon>Porcellanidae</taxon>
        <taxon>Petrolisthes</taxon>
    </lineage>
</organism>
<dbReference type="EMBL" id="JAWQEG010000393">
    <property type="protein sequence ID" value="KAK3890769.1"/>
    <property type="molecule type" value="Genomic_DNA"/>
</dbReference>
<feature type="compositionally biased region" description="Polar residues" evidence="1">
    <location>
        <begin position="133"/>
        <end position="155"/>
    </location>
</feature>
<dbReference type="AlphaFoldDB" id="A0AAE1KZG4"/>
<keyword evidence="3" id="KW-1185">Reference proteome</keyword>
<feature type="region of interest" description="Disordered" evidence="1">
    <location>
        <begin position="175"/>
        <end position="220"/>
    </location>
</feature>
<gene>
    <name evidence="2" type="ORF">Pcinc_005300</name>
</gene>
<protein>
    <submittedName>
        <fullName evidence="2">Uncharacterized protein</fullName>
    </submittedName>
</protein>